<dbReference type="PANTHER" id="PTHR10788">
    <property type="entry name" value="TREHALOSE-6-PHOSPHATE SYNTHASE"/>
    <property type="match status" value="1"/>
</dbReference>
<dbReference type="EC" id="2.4.1.213" evidence="7"/>
<name>A0A964BSS1_9CYAN</name>
<comment type="catalytic activity">
    <reaction evidence="4">
        <text>ADP-alpha-D-glucose + sn-glycerol 3-phosphate = 2-O-(alpha-D-glucopyranosyl)-sn-glycerol 3-phosphate + ADP + H(+)</text>
        <dbReference type="Rhea" id="RHEA:12881"/>
        <dbReference type="ChEBI" id="CHEBI:15378"/>
        <dbReference type="ChEBI" id="CHEBI:57498"/>
        <dbReference type="ChEBI" id="CHEBI:57597"/>
        <dbReference type="ChEBI" id="CHEBI:87089"/>
        <dbReference type="ChEBI" id="CHEBI:456216"/>
        <dbReference type="EC" id="2.4.1.213"/>
    </reaction>
</comment>
<accession>A0A964BSS1</accession>
<dbReference type="InterPro" id="IPR012764">
    <property type="entry name" value="Gluc_glyc_Psyn"/>
</dbReference>
<dbReference type="FunFam" id="3.40.50.2000:FF:000010">
    <property type="entry name" value="Alpha,alpha-trehalose-phosphate synthase"/>
    <property type="match status" value="1"/>
</dbReference>
<evidence type="ECO:0000256" key="9">
    <source>
        <dbReference type="ARBA" id="ARBA00080497"/>
    </source>
</evidence>
<evidence type="ECO:0000256" key="5">
    <source>
        <dbReference type="ARBA" id="ARBA00055920"/>
    </source>
</evidence>
<dbReference type="GO" id="GO:0003825">
    <property type="term" value="F:alpha,alpha-trehalose-phosphate synthase (UDP-forming) activity"/>
    <property type="evidence" value="ECO:0007669"/>
    <property type="project" value="TreeGrafter"/>
</dbReference>
<keyword evidence="11" id="KW-1185">Reference proteome</keyword>
<protein>
    <recommendedName>
        <fullName evidence="8">Glucosylglycerol-phosphate synthase</fullName>
        <ecNumber evidence="7">2.4.1.213</ecNumber>
    </recommendedName>
    <alternativeName>
        <fullName evidence="9">Glucosyl-glycerol-phosphate synthase</fullName>
    </alternativeName>
</protein>
<dbReference type="EMBL" id="JADWDC010000033">
    <property type="protein sequence ID" value="MCC0178012.1"/>
    <property type="molecule type" value="Genomic_DNA"/>
</dbReference>
<dbReference type="AlphaFoldDB" id="A0A964BSS1"/>
<comment type="caution">
    <text evidence="10">The sequence shown here is derived from an EMBL/GenBank/DDBJ whole genome shotgun (WGS) entry which is preliminary data.</text>
</comment>
<evidence type="ECO:0000313" key="10">
    <source>
        <dbReference type="EMBL" id="MCC0178012.1"/>
    </source>
</evidence>
<evidence type="ECO:0000256" key="3">
    <source>
        <dbReference type="ARBA" id="ARBA00022679"/>
    </source>
</evidence>
<comment type="similarity">
    <text evidence="1">Belongs to the glycosyltransferase 20 family.</text>
</comment>
<dbReference type="GO" id="GO:0051473">
    <property type="term" value="P:glucosylglycerol biosynthetic process"/>
    <property type="evidence" value="ECO:0007669"/>
    <property type="project" value="InterPro"/>
</dbReference>
<evidence type="ECO:0000256" key="7">
    <source>
        <dbReference type="ARBA" id="ARBA00066821"/>
    </source>
</evidence>
<dbReference type="InterPro" id="IPR001830">
    <property type="entry name" value="Glyco_trans_20"/>
</dbReference>
<keyword evidence="3 10" id="KW-0808">Transferase</keyword>
<evidence type="ECO:0000256" key="8">
    <source>
        <dbReference type="ARBA" id="ARBA00069974"/>
    </source>
</evidence>
<evidence type="ECO:0000256" key="1">
    <source>
        <dbReference type="ARBA" id="ARBA00008799"/>
    </source>
</evidence>
<dbReference type="Pfam" id="PF00982">
    <property type="entry name" value="Glyco_transf_20"/>
    <property type="match status" value="1"/>
</dbReference>
<comment type="function">
    <text evidence="5">Involved in salt tolerance by producing GG-phosphate from ADP-glucose and glycerol-3-phosphate (G3P), an intermediate in the synthesis of the osmolyte glucosylglycerol (GG).</text>
</comment>
<evidence type="ECO:0000313" key="11">
    <source>
        <dbReference type="Proteomes" id="UP000729733"/>
    </source>
</evidence>
<dbReference type="PANTHER" id="PTHR10788:SF106">
    <property type="entry name" value="BCDNA.GH08860"/>
    <property type="match status" value="1"/>
</dbReference>
<dbReference type="NCBIfam" id="TIGR02398">
    <property type="entry name" value="gluc_glyc_Psyn"/>
    <property type="match status" value="1"/>
</dbReference>
<dbReference type="Proteomes" id="UP000729733">
    <property type="component" value="Unassembled WGS sequence"/>
</dbReference>
<evidence type="ECO:0000256" key="2">
    <source>
        <dbReference type="ARBA" id="ARBA00022676"/>
    </source>
</evidence>
<evidence type="ECO:0000256" key="6">
    <source>
        <dbReference type="ARBA" id="ARBA00060702"/>
    </source>
</evidence>
<comment type="pathway">
    <text evidence="6">Glycan metabolism; glucosylglycerol biosynthesis.</text>
</comment>
<reference evidence="10" key="1">
    <citation type="journal article" date="2021" name="Antonie Van Leeuwenhoek">
        <title>Draft genome and description of Waterburya agarophytonicola gen. nov. sp. nov. (Pleurocapsales, Cyanobacteria): a seaweed symbiont.</title>
        <authorList>
            <person name="Bonthond G."/>
            <person name="Shalygin S."/>
            <person name="Bayer T."/>
            <person name="Weinberger F."/>
        </authorList>
    </citation>
    <scope>NUCLEOTIDE SEQUENCE</scope>
    <source>
        <strain evidence="10">KI4</strain>
    </source>
</reference>
<proteinExistence type="inferred from homology"/>
<evidence type="ECO:0000256" key="4">
    <source>
        <dbReference type="ARBA" id="ARBA00052754"/>
    </source>
</evidence>
<dbReference type="SUPFAM" id="SSF53756">
    <property type="entry name" value="UDP-Glycosyltransferase/glycogen phosphorylase"/>
    <property type="match status" value="1"/>
</dbReference>
<organism evidence="10 11">
    <name type="scientific">Waterburya agarophytonicola KI4</name>
    <dbReference type="NCBI Taxonomy" id="2874699"/>
    <lineage>
        <taxon>Bacteria</taxon>
        <taxon>Bacillati</taxon>
        <taxon>Cyanobacteriota</taxon>
        <taxon>Cyanophyceae</taxon>
        <taxon>Pleurocapsales</taxon>
        <taxon>Hyellaceae</taxon>
        <taxon>Waterburya</taxon>
        <taxon>Waterburya agarophytonicola</taxon>
    </lineage>
</organism>
<dbReference type="CDD" id="cd03788">
    <property type="entry name" value="GT20_TPS"/>
    <property type="match status" value="1"/>
</dbReference>
<dbReference type="Gene3D" id="3.40.50.2000">
    <property type="entry name" value="Glycogen Phosphorylase B"/>
    <property type="match status" value="2"/>
</dbReference>
<sequence>MKSSLVILYHREPHDEVIKDGKIHYVPKKSPNGIVPTLKSFFADANQGTWIAWKQVNEEQKDSFEERVNIEGEANYNVRRIPLDEEQVKQFYHITSKEAFWPILHSFPYHFTSETAEWENFKNINRLFAEAACEEAADDALIWVHDYNLWLVPQYIRELKPNARIAFFHHTPFPSVDVFNILPWRDAIVESLLCCDIVGFHVPRYSENFVNVARSLKPVKITKQEAVNGHMTPVGIALAEPEMTTQLSYEGQIVNIDAFPVGTNPQFIKSVLDKTETKNRLYQIKEELAGKKLIIAAGRVDYVKGNEEKLAAYGRLLERRPDLHGKISFVMTCVQSAPGMRVYKTAQSTIEQLVGQINGRYGKLDWMPIRLFTQPIPIPHLIAYYKAADICWTTPLRDGLNLVAKEYIVAHEGEDGVLVLSEFVGAAVELPEAILTNPYSLNGMDRAIEQALVMSEEEQKERMTKMYKTVTTYDVKYWADRLLDKFNSLKHETVSV</sequence>
<dbReference type="RefSeq" id="WP_229641078.1">
    <property type="nucleotide sequence ID" value="NZ_JADWDC010000033.1"/>
</dbReference>
<dbReference type="GO" id="GO:0033828">
    <property type="term" value="F:glucosylglycerol-phosphate synthase activity"/>
    <property type="evidence" value="ECO:0007669"/>
    <property type="project" value="UniProtKB-EC"/>
</dbReference>
<gene>
    <name evidence="10" type="primary">ggpS</name>
    <name evidence="10" type="ORF">I4641_13590</name>
</gene>
<dbReference type="GO" id="GO:0005992">
    <property type="term" value="P:trehalose biosynthetic process"/>
    <property type="evidence" value="ECO:0007669"/>
    <property type="project" value="InterPro"/>
</dbReference>
<keyword evidence="2 10" id="KW-0328">Glycosyltransferase</keyword>